<dbReference type="PANTHER" id="PTHR30446:SF0">
    <property type="entry name" value="RECOMBINATION PROTEIN RECR"/>
    <property type="match status" value="1"/>
</dbReference>
<dbReference type="SMART" id="SM00278">
    <property type="entry name" value="HhH1"/>
    <property type="match status" value="1"/>
</dbReference>
<name>A0A523UXR1_UNCT6</name>
<accession>A0A523UXR1</accession>
<dbReference type="HAMAP" id="MF_00017">
    <property type="entry name" value="RecR"/>
    <property type="match status" value="1"/>
</dbReference>
<evidence type="ECO:0000256" key="5">
    <source>
        <dbReference type="ARBA" id="ARBA00023172"/>
    </source>
</evidence>
<dbReference type="NCBIfam" id="TIGR00615">
    <property type="entry name" value="recR"/>
    <property type="match status" value="1"/>
</dbReference>
<keyword evidence="2 7" id="KW-0227">DNA damage</keyword>
<dbReference type="Pfam" id="PF21176">
    <property type="entry name" value="RecR_HhH"/>
    <property type="match status" value="1"/>
</dbReference>
<dbReference type="GO" id="GO:0008270">
    <property type="term" value="F:zinc ion binding"/>
    <property type="evidence" value="ECO:0007669"/>
    <property type="project" value="UniProtKB-KW"/>
</dbReference>
<dbReference type="GO" id="GO:0006310">
    <property type="term" value="P:DNA recombination"/>
    <property type="evidence" value="ECO:0007669"/>
    <property type="project" value="UniProtKB-UniRule"/>
</dbReference>
<evidence type="ECO:0000313" key="10">
    <source>
        <dbReference type="Proteomes" id="UP000315525"/>
    </source>
</evidence>
<reference evidence="9 10" key="1">
    <citation type="submission" date="2019-03" db="EMBL/GenBank/DDBJ databases">
        <title>Metabolic potential of uncultured bacteria and archaea associated with petroleum seepage in deep-sea sediments.</title>
        <authorList>
            <person name="Dong X."/>
            <person name="Hubert C."/>
        </authorList>
    </citation>
    <scope>NUCLEOTIDE SEQUENCE [LARGE SCALE GENOMIC DNA]</scope>
    <source>
        <strain evidence="9">E44_bin18</strain>
    </source>
</reference>
<comment type="similarity">
    <text evidence="7">Belongs to the RecR family.</text>
</comment>
<dbReference type="SUPFAM" id="SSF111304">
    <property type="entry name" value="Recombination protein RecR"/>
    <property type="match status" value="1"/>
</dbReference>
<dbReference type="Gene3D" id="3.30.60.80">
    <property type="match status" value="1"/>
</dbReference>
<feature type="zinc finger region" description="C4-type" evidence="7">
    <location>
        <begin position="58"/>
        <end position="73"/>
    </location>
</feature>
<evidence type="ECO:0000256" key="3">
    <source>
        <dbReference type="ARBA" id="ARBA00022771"/>
    </source>
</evidence>
<organism evidence="9 10">
    <name type="scientific">candidate division TA06 bacterium</name>
    <dbReference type="NCBI Taxonomy" id="2250710"/>
    <lineage>
        <taxon>Bacteria</taxon>
        <taxon>Bacteria division TA06</taxon>
    </lineage>
</organism>
<dbReference type="Gene3D" id="6.10.250.240">
    <property type="match status" value="1"/>
</dbReference>
<gene>
    <name evidence="7 9" type="primary">recR</name>
    <name evidence="9" type="ORF">E3J62_02230</name>
</gene>
<dbReference type="Proteomes" id="UP000315525">
    <property type="component" value="Unassembled WGS sequence"/>
</dbReference>
<keyword evidence="3 7" id="KW-0863">Zinc-finger</keyword>
<evidence type="ECO:0000313" key="9">
    <source>
        <dbReference type="EMBL" id="TET47179.1"/>
    </source>
</evidence>
<evidence type="ECO:0000256" key="1">
    <source>
        <dbReference type="ARBA" id="ARBA00022723"/>
    </source>
</evidence>
<dbReference type="PROSITE" id="PS50880">
    <property type="entry name" value="TOPRIM"/>
    <property type="match status" value="1"/>
</dbReference>
<keyword evidence="6 7" id="KW-0234">DNA repair</keyword>
<dbReference type="Pfam" id="PF21175">
    <property type="entry name" value="RecR_C"/>
    <property type="match status" value="1"/>
</dbReference>
<evidence type="ECO:0000256" key="6">
    <source>
        <dbReference type="ARBA" id="ARBA00023204"/>
    </source>
</evidence>
<dbReference type="GO" id="GO:0006281">
    <property type="term" value="P:DNA repair"/>
    <property type="evidence" value="ECO:0007669"/>
    <property type="project" value="UniProtKB-UniRule"/>
</dbReference>
<keyword evidence="1 7" id="KW-0479">Metal-binding</keyword>
<dbReference type="Pfam" id="PF02132">
    <property type="entry name" value="RecR_ZnF"/>
    <property type="match status" value="1"/>
</dbReference>
<dbReference type="InterPro" id="IPR006171">
    <property type="entry name" value="TOPRIM_dom"/>
</dbReference>
<dbReference type="InterPro" id="IPR015967">
    <property type="entry name" value="Rcmb_RecR_Znf"/>
</dbReference>
<proteinExistence type="inferred from homology"/>
<protein>
    <recommendedName>
        <fullName evidence="7">Recombination protein RecR</fullName>
    </recommendedName>
</protein>
<dbReference type="Pfam" id="PF13662">
    <property type="entry name" value="Toprim_4"/>
    <property type="match status" value="1"/>
</dbReference>
<dbReference type="InterPro" id="IPR000093">
    <property type="entry name" value="DNA_Rcmb_RecR"/>
</dbReference>
<evidence type="ECO:0000256" key="2">
    <source>
        <dbReference type="ARBA" id="ARBA00022763"/>
    </source>
</evidence>
<dbReference type="PANTHER" id="PTHR30446">
    <property type="entry name" value="RECOMBINATION PROTEIN RECR"/>
    <property type="match status" value="1"/>
</dbReference>
<dbReference type="AlphaFoldDB" id="A0A523UXR1"/>
<dbReference type="GO" id="GO:0003677">
    <property type="term" value="F:DNA binding"/>
    <property type="evidence" value="ECO:0007669"/>
    <property type="project" value="UniProtKB-UniRule"/>
</dbReference>
<sequence>MIKSSISTEKLIEELRKLPGVGRKTAQRLAFHLLKVSKEEAGELSRAIQAAKEKVRLCSVCFGITEKDPCHICTDKTRDPGTICVVEQATDVFAFERTADFHGKYHVLGGSLSPLDGIGPEDIKVKELIERVNRESIEEIILATNPNAEGEATALYIARLLKPISIKVTRIARGLPVGSDIDLADEVTLSRALLGRSEY</sequence>
<dbReference type="Gene3D" id="3.40.1360.10">
    <property type="match status" value="1"/>
</dbReference>
<dbReference type="EMBL" id="SOJN01000030">
    <property type="protein sequence ID" value="TET47179.1"/>
    <property type="molecule type" value="Genomic_DNA"/>
</dbReference>
<dbReference type="PROSITE" id="PS01300">
    <property type="entry name" value="RECR"/>
    <property type="match status" value="1"/>
</dbReference>
<comment type="caution">
    <text evidence="9">The sequence shown here is derived from an EMBL/GenBank/DDBJ whole genome shotgun (WGS) entry which is preliminary data.</text>
</comment>
<evidence type="ECO:0000259" key="8">
    <source>
        <dbReference type="PROSITE" id="PS50880"/>
    </source>
</evidence>
<dbReference type="InterPro" id="IPR034137">
    <property type="entry name" value="TOPRIM_RecR"/>
</dbReference>
<dbReference type="CDD" id="cd01025">
    <property type="entry name" value="TOPRIM_recR"/>
    <property type="match status" value="1"/>
</dbReference>
<keyword evidence="4 7" id="KW-0862">Zinc</keyword>
<dbReference type="InterPro" id="IPR003583">
    <property type="entry name" value="Hlx-hairpin-Hlx_DNA-bd_motif"/>
</dbReference>
<evidence type="ECO:0000256" key="7">
    <source>
        <dbReference type="HAMAP-Rule" id="MF_00017"/>
    </source>
</evidence>
<feature type="domain" description="Toprim" evidence="8">
    <location>
        <begin position="81"/>
        <end position="176"/>
    </location>
</feature>
<keyword evidence="5 7" id="KW-0233">DNA recombination</keyword>
<evidence type="ECO:0000256" key="4">
    <source>
        <dbReference type="ARBA" id="ARBA00022833"/>
    </source>
</evidence>
<dbReference type="SMART" id="SM00493">
    <property type="entry name" value="TOPRIM"/>
    <property type="match status" value="1"/>
</dbReference>
<dbReference type="Gene3D" id="1.10.8.420">
    <property type="entry name" value="RecR Domain 1"/>
    <property type="match status" value="1"/>
</dbReference>
<dbReference type="InterPro" id="IPR023627">
    <property type="entry name" value="Rcmb_RecR"/>
</dbReference>
<comment type="function">
    <text evidence="7">May play a role in DNA repair. It seems to be involved in an RecBC-independent recombinational process of DNA repair. It may act with RecF and RecO.</text>
</comment>